<dbReference type="SMART" id="SM00849">
    <property type="entry name" value="Lactamase_B"/>
    <property type="match status" value="1"/>
</dbReference>
<keyword evidence="2" id="KW-0378">Hydrolase</keyword>
<dbReference type="EMBL" id="CACSIP010000076">
    <property type="protein sequence ID" value="CAA0138315.1"/>
    <property type="molecule type" value="Genomic_DNA"/>
</dbReference>
<dbReference type="Proteomes" id="UP000430146">
    <property type="component" value="Unassembled WGS sequence"/>
</dbReference>
<protein>
    <submittedName>
        <fullName evidence="2">Putative metallo-hydrolase YflN</fullName>
        <ecNumber evidence="2">3.-.-.-</ecNumber>
    </submittedName>
</protein>
<gene>
    <name evidence="2" type="primary">yflN_2</name>
    <name evidence="2" type="ORF">AELLOGFF_02440</name>
</gene>
<dbReference type="RefSeq" id="WP_159235515.1">
    <property type="nucleotide sequence ID" value="NZ_CACSIP010000076.1"/>
</dbReference>
<accession>A0A5S9R9T9</accession>
<feature type="domain" description="Metallo-beta-lactamase" evidence="1">
    <location>
        <begin position="20"/>
        <end position="233"/>
    </location>
</feature>
<reference evidence="2 3" key="1">
    <citation type="submission" date="2019-11" db="EMBL/GenBank/DDBJ databases">
        <authorList>
            <person name="Holert J."/>
        </authorList>
    </citation>
    <scope>NUCLEOTIDE SEQUENCE [LARGE SCALE GENOMIC DNA]</scope>
    <source>
        <strain evidence="2">BC8_1</strain>
    </source>
</reference>
<dbReference type="OrthoDB" id="2971563at2"/>
<dbReference type="InterPro" id="IPR050855">
    <property type="entry name" value="NDM-1-like"/>
</dbReference>
<dbReference type="EC" id="3.-.-.-" evidence="2"/>
<name>A0A5S9R9T9_MYCVN</name>
<dbReference type="SUPFAM" id="SSF56281">
    <property type="entry name" value="Metallo-hydrolase/oxidoreductase"/>
    <property type="match status" value="1"/>
</dbReference>
<dbReference type="InterPro" id="IPR036866">
    <property type="entry name" value="RibonucZ/Hydroxyglut_hydro"/>
</dbReference>
<dbReference type="AlphaFoldDB" id="A0A5S9R9T9"/>
<sequence length="247" mass="25824">MSLIVEHYGDIGITRLSRWIFNCYLIHGDRSCVVVDPGLPGSRDDVAGVLSVLGGTVTAVVATHGHSDHVAGAPALVGESGAALHLPAVTVGYLDGSQQPRTPSLSKVAQIWPTLLSQPLDTAALIGFVRGAQIAGYGGAKGMVGQALRGARPLVDGQPLPGVPGWEILSVPGHTDDSTAFWHAQSATLISGDAVLSAGDRAWFTPETVDDGAAARTEGRLRELPVEHLLPGHGLPVHSRDVWVDRR</sequence>
<keyword evidence="3" id="KW-1185">Reference proteome</keyword>
<evidence type="ECO:0000313" key="3">
    <source>
        <dbReference type="Proteomes" id="UP000430146"/>
    </source>
</evidence>
<dbReference type="GO" id="GO:0016787">
    <property type="term" value="F:hydrolase activity"/>
    <property type="evidence" value="ECO:0007669"/>
    <property type="project" value="UniProtKB-KW"/>
</dbReference>
<dbReference type="Gene3D" id="3.60.15.10">
    <property type="entry name" value="Ribonuclease Z/Hydroxyacylglutathione hydrolase-like"/>
    <property type="match status" value="1"/>
</dbReference>
<dbReference type="Pfam" id="PF00753">
    <property type="entry name" value="Lactamase_B"/>
    <property type="match status" value="1"/>
</dbReference>
<dbReference type="InterPro" id="IPR001279">
    <property type="entry name" value="Metallo-B-lactamas"/>
</dbReference>
<evidence type="ECO:0000313" key="2">
    <source>
        <dbReference type="EMBL" id="CAA0138315.1"/>
    </source>
</evidence>
<organism evidence="2 3">
    <name type="scientific">Mycolicibacterium vanbaalenii</name>
    <name type="common">Mycobacterium vanbaalenii</name>
    <dbReference type="NCBI Taxonomy" id="110539"/>
    <lineage>
        <taxon>Bacteria</taxon>
        <taxon>Bacillati</taxon>
        <taxon>Actinomycetota</taxon>
        <taxon>Actinomycetes</taxon>
        <taxon>Mycobacteriales</taxon>
        <taxon>Mycobacteriaceae</taxon>
        <taxon>Mycolicibacterium</taxon>
    </lineage>
</organism>
<proteinExistence type="predicted"/>
<dbReference type="PANTHER" id="PTHR42951">
    <property type="entry name" value="METALLO-BETA-LACTAMASE DOMAIN-CONTAINING"/>
    <property type="match status" value="1"/>
</dbReference>
<evidence type="ECO:0000259" key="1">
    <source>
        <dbReference type="SMART" id="SM00849"/>
    </source>
</evidence>